<dbReference type="EMBL" id="AP011528">
    <property type="protein sequence ID" value="BAP62856.1"/>
    <property type="molecule type" value="Genomic_DNA"/>
</dbReference>
<protein>
    <submittedName>
        <fullName evidence="1">Uncharacterized protein</fullName>
    </submittedName>
</protein>
<dbReference type="KEGG" id="mmao:MMOS7_07700"/>
<accession>A0A2Z5PM62</accession>
<evidence type="ECO:0000313" key="2">
    <source>
        <dbReference type="Proteomes" id="UP000263689"/>
    </source>
</evidence>
<name>A0A2Z5PM62_METMI</name>
<reference evidence="1 2" key="1">
    <citation type="submission" date="2009-06" db="EMBL/GenBank/DDBJ databases">
        <title>Molecular Evidence for Microbiologically Influenced Corrosion from genome of Methanogen.</title>
        <authorList>
            <person name="Ito N."/>
            <person name="Tsurumaru H."/>
            <person name="Shimizu A."/>
            <person name="Harada T."/>
            <person name="Hosoyama A."/>
            <person name="Horikawa H."/>
            <person name="Wakai S."/>
            <person name="Sasaki K."/>
            <person name="Nishijima K."/>
            <person name="Ataku H."/>
            <person name="Yamazaki J."/>
            <person name="Mise M."/>
            <person name="Yamazaki S."/>
            <person name="Tanikawa S."/>
            <person name="Harayama S."/>
            <person name="Fujita N."/>
        </authorList>
    </citation>
    <scope>NUCLEOTIDE SEQUENCE [LARGE SCALE GENOMIC DNA]</scope>
    <source>
        <strain evidence="2">OS7 ( NBRC 103642)</strain>
    </source>
</reference>
<dbReference type="GeneID" id="37875256"/>
<dbReference type="Proteomes" id="UP000263689">
    <property type="component" value="Chromosome"/>
</dbReference>
<proteinExistence type="predicted"/>
<gene>
    <name evidence="1" type="ORF">MMOS7_07700</name>
</gene>
<dbReference type="AlphaFoldDB" id="A0A2Z5PM62"/>
<evidence type="ECO:0000313" key="1">
    <source>
        <dbReference type="EMBL" id="BAP62856.1"/>
    </source>
</evidence>
<organism evidence="1 2">
    <name type="scientific">Methanococcus maripaludis OS7</name>
    <dbReference type="NCBI Taxonomy" id="637915"/>
    <lineage>
        <taxon>Archaea</taxon>
        <taxon>Methanobacteriati</taxon>
        <taxon>Methanobacteriota</taxon>
        <taxon>Methanomada group</taxon>
        <taxon>Methanococci</taxon>
        <taxon>Methanococcales</taxon>
        <taxon>Methanococcaceae</taxon>
        <taxon>Methanococcus</taxon>
    </lineage>
</organism>
<dbReference type="RefSeq" id="WP_231858395.1">
    <property type="nucleotide sequence ID" value="NZ_AP011528.1"/>
</dbReference>
<sequence length="144" mass="17545">MDKYDHEYRYYMHLIKNYDSFEECAKNNVEIVSKIPQILEVIVQEISIAEKMLILYHKKHCRFEIQKSHKYAAGYFNYLRENILYGIYCEKCLDMNILDLKNCYYYELNVEKAPNHRHKLFGEYIYNEINVYFEVLNNLKNAVD</sequence>